<dbReference type="SUPFAM" id="SSF56601">
    <property type="entry name" value="beta-lactamase/transpeptidase-like"/>
    <property type="match status" value="1"/>
</dbReference>
<dbReference type="Proteomes" id="UP000552644">
    <property type="component" value="Unassembled WGS sequence"/>
</dbReference>
<dbReference type="RefSeq" id="WP_184719600.1">
    <property type="nucleotide sequence ID" value="NZ_JACHJP010000006.1"/>
</dbReference>
<gene>
    <name evidence="2" type="ORF">FHS44_005521</name>
</gene>
<evidence type="ECO:0000313" key="2">
    <source>
        <dbReference type="EMBL" id="MBB4918394.1"/>
    </source>
</evidence>
<proteinExistence type="predicted"/>
<evidence type="ECO:0000313" key="3">
    <source>
        <dbReference type="Proteomes" id="UP000552644"/>
    </source>
</evidence>
<dbReference type="AlphaFoldDB" id="A0A7W7QRT3"/>
<feature type="chain" id="PRO_5030915530" description="Serine hydrolase" evidence="1">
    <location>
        <begin position="24"/>
        <end position="382"/>
    </location>
</feature>
<dbReference type="Gene3D" id="3.40.710.10">
    <property type="entry name" value="DD-peptidase/beta-lactamase superfamily"/>
    <property type="match status" value="1"/>
</dbReference>
<evidence type="ECO:0008006" key="4">
    <source>
        <dbReference type="Google" id="ProtNLM"/>
    </source>
</evidence>
<feature type="signal peptide" evidence="1">
    <location>
        <begin position="1"/>
        <end position="23"/>
    </location>
</feature>
<keyword evidence="3" id="KW-1185">Reference proteome</keyword>
<dbReference type="EMBL" id="JACHJP010000006">
    <property type="protein sequence ID" value="MBB4918394.1"/>
    <property type="molecule type" value="Genomic_DNA"/>
</dbReference>
<reference evidence="2 3" key="1">
    <citation type="submission" date="2020-08" db="EMBL/GenBank/DDBJ databases">
        <title>Genomic Encyclopedia of Type Strains, Phase III (KMG-III): the genomes of soil and plant-associated and newly described type strains.</title>
        <authorList>
            <person name="Whitman W."/>
        </authorList>
    </citation>
    <scope>NUCLEOTIDE SEQUENCE [LARGE SCALE GENOMIC DNA]</scope>
    <source>
        <strain evidence="2 3">CECT 8840</strain>
    </source>
</reference>
<evidence type="ECO:0000256" key="1">
    <source>
        <dbReference type="SAM" id="SignalP"/>
    </source>
</evidence>
<dbReference type="InterPro" id="IPR012338">
    <property type="entry name" value="Beta-lactam/transpept-like"/>
</dbReference>
<name>A0A7W7QRT3_9ACTN</name>
<protein>
    <recommendedName>
        <fullName evidence="4">Serine hydrolase</fullName>
    </recommendedName>
</protein>
<keyword evidence="1" id="KW-0732">Signal</keyword>
<comment type="caution">
    <text evidence="2">The sequence shown here is derived from an EMBL/GenBank/DDBJ whole genome shotgun (WGS) entry which is preliminary data.</text>
</comment>
<organism evidence="2 3">
    <name type="scientific">Streptosporangium saharense</name>
    <dbReference type="NCBI Taxonomy" id="1706840"/>
    <lineage>
        <taxon>Bacteria</taxon>
        <taxon>Bacillati</taxon>
        <taxon>Actinomycetota</taxon>
        <taxon>Actinomycetes</taxon>
        <taxon>Streptosporangiales</taxon>
        <taxon>Streptosporangiaceae</taxon>
        <taxon>Streptosporangium</taxon>
    </lineage>
</organism>
<accession>A0A7W7QRT3</accession>
<sequence length="382" mass="41064">MRVLSGLLVVIVLILLPVPVAQAQVCQHRTGVSHGGGIFPNTFTEDSVCGNQAGAPVHATPDGSSPRVGVLDTTQSWFLCWTRGQRHAGGNDVWYYTQGDRVVSAPERHGYGFVPASHLNTSLDPDDTRLAPCPPLPPERSTAYMVYDRVTGASVRADEHRRFRSASLVKLLIALDYLETLGPGTAVPPADAQLLRAMLRSSDDTAASTLWVRGGWGAIVDRMVTKIDLTDTVPPANPGMWGYTEISAADVVKVYRYILESAHPSFRDLVMGHLRQATRCAADGWDQYFGIPAAVPGPWAVKQGWSAFEEEPRCSAAARSGPSARTADADLASPAMHTSGTLCANDRKIMVILTLNPLGTPWTTAATRITTKATDLYAASPC</sequence>